<comment type="caution">
    <text evidence="5">The sequence shown here is derived from an EMBL/GenBank/DDBJ whole genome shotgun (WGS) entry which is preliminary data.</text>
</comment>
<dbReference type="PRINTS" id="PR00502">
    <property type="entry name" value="NUDIXFAMILY"/>
</dbReference>
<proteinExistence type="inferred from homology"/>
<dbReference type="CDD" id="cd04673">
    <property type="entry name" value="NUDIX_ADPRase"/>
    <property type="match status" value="1"/>
</dbReference>
<dbReference type="Proteomes" id="UP001220964">
    <property type="component" value="Unassembled WGS sequence"/>
</dbReference>
<dbReference type="InterPro" id="IPR020084">
    <property type="entry name" value="NUDIX_hydrolase_CS"/>
</dbReference>
<dbReference type="PROSITE" id="PS00893">
    <property type="entry name" value="NUDIX_BOX"/>
    <property type="match status" value="1"/>
</dbReference>
<comment type="cofactor">
    <cofactor evidence="1">
        <name>Mg(2+)</name>
        <dbReference type="ChEBI" id="CHEBI:18420"/>
    </cofactor>
</comment>
<name>A0AAE3TBJ5_9RHOB</name>
<sequence>MDPRPKLAALAVLPHQGHVLLVRRRNPPDAGLWGYPGGHVDWGETVAEAAVRELAEETGVRGAAAGWLTNLDIILREGGAVRHHFLLAAVLCRWRAGAPQAADDVSEAEWVPQAEVLSRARPLSQDVDRVLRLALARA</sequence>
<dbReference type="RefSeq" id="WP_275570046.1">
    <property type="nucleotide sequence ID" value="NZ_JARGYC010000183.1"/>
</dbReference>
<dbReference type="SUPFAM" id="SSF55811">
    <property type="entry name" value="Nudix"/>
    <property type="match status" value="1"/>
</dbReference>
<feature type="domain" description="Nudix hydrolase" evidence="4">
    <location>
        <begin position="2"/>
        <end position="135"/>
    </location>
</feature>
<dbReference type="InterPro" id="IPR020476">
    <property type="entry name" value="Nudix_hydrolase"/>
</dbReference>
<evidence type="ECO:0000256" key="1">
    <source>
        <dbReference type="ARBA" id="ARBA00001946"/>
    </source>
</evidence>
<evidence type="ECO:0000256" key="3">
    <source>
        <dbReference type="RuleBase" id="RU003476"/>
    </source>
</evidence>
<dbReference type="PROSITE" id="PS51462">
    <property type="entry name" value="NUDIX"/>
    <property type="match status" value="1"/>
</dbReference>
<keyword evidence="6" id="KW-1185">Reference proteome</keyword>
<evidence type="ECO:0000256" key="2">
    <source>
        <dbReference type="ARBA" id="ARBA00022801"/>
    </source>
</evidence>
<protein>
    <submittedName>
        <fullName evidence="5">NUDIX hydrolase</fullName>
    </submittedName>
</protein>
<gene>
    <name evidence="5" type="ORF">P1J78_24820</name>
</gene>
<evidence type="ECO:0000313" key="5">
    <source>
        <dbReference type="EMBL" id="MDF0603938.1"/>
    </source>
</evidence>
<dbReference type="EMBL" id="JARGYC010000183">
    <property type="protein sequence ID" value="MDF0603938.1"/>
    <property type="molecule type" value="Genomic_DNA"/>
</dbReference>
<keyword evidence="2 3" id="KW-0378">Hydrolase</keyword>
<dbReference type="PANTHER" id="PTHR43736:SF1">
    <property type="entry name" value="DIHYDRONEOPTERIN TRIPHOSPHATE DIPHOSPHATASE"/>
    <property type="match status" value="1"/>
</dbReference>
<comment type="similarity">
    <text evidence="3">Belongs to the Nudix hydrolase family.</text>
</comment>
<evidence type="ECO:0000259" key="4">
    <source>
        <dbReference type="PROSITE" id="PS51462"/>
    </source>
</evidence>
<reference evidence="5" key="1">
    <citation type="submission" date="2023-03" db="EMBL/GenBank/DDBJ databases">
        <title>Multiphase analysis and comparison of six strains from genera Psychromarinibacter, Lutimaribacter, and Maritimibacter, including a novel species: Psychromarinibacter sediminicola sp. nov.</title>
        <authorList>
            <person name="Wang Y.-H."/>
            <person name="Ye M.-Q."/>
            <person name="Du Z.-J."/>
        </authorList>
    </citation>
    <scope>NUCLEOTIDE SEQUENCE</scope>
    <source>
        <strain evidence="5">C21-152</strain>
    </source>
</reference>
<dbReference type="InterPro" id="IPR000086">
    <property type="entry name" value="NUDIX_hydrolase_dom"/>
</dbReference>
<dbReference type="Pfam" id="PF00293">
    <property type="entry name" value="NUDIX"/>
    <property type="match status" value="1"/>
</dbReference>
<dbReference type="GO" id="GO:0016787">
    <property type="term" value="F:hydrolase activity"/>
    <property type="evidence" value="ECO:0007669"/>
    <property type="project" value="UniProtKB-KW"/>
</dbReference>
<organism evidence="5 6">
    <name type="scientific">Psychromarinibacter sediminicola</name>
    <dbReference type="NCBI Taxonomy" id="3033385"/>
    <lineage>
        <taxon>Bacteria</taxon>
        <taxon>Pseudomonadati</taxon>
        <taxon>Pseudomonadota</taxon>
        <taxon>Alphaproteobacteria</taxon>
        <taxon>Rhodobacterales</taxon>
        <taxon>Paracoccaceae</taxon>
        <taxon>Psychromarinibacter</taxon>
    </lineage>
</organism>
<dbReference type="AlphaFoldDB" id="A0AAE3TBJ5"/>
<dbReference type="PANTHER" id="PTHR43736">
    <property type="entry name" value="ADP-RIBOSE PYROPHOSPHATASE"/>
    <property type="match status" value="1"/>
</dbReference>
<dbReference type="Gene3D" id="3.90.79.10">
    <property type="entry name" value="Nucleoside Triphosphate Pyrophosphohydrolase"/>
    <property type="match status" value="1"/>
</dbReference>
<dbReference type="InterPro" id="IPR015797">
    <property type="entry name" value="NUDIX_hydrolase-like_dom_sf"/>
</dbReference>
<evidence type="ECO:0000313" key="6">
    <source>
        <dbReference type="Proteomes" id="UP001220964"/>
    </source>
</evidence>
<accession>A0AAE3TBJ5</accession>